<accession>A0A160PSW8</accession>
<sequence length="262" mass="28694">MSTTTSPGYTVRPISAVPMLIIADVSHTLSRLTHLSTAKPVNAVRLDAVVDLLLQLANRPKESYREFGGIIMHPELAARPINLKDVMHVTRTFGNKAHGRKKVPVDAFIDVIIMLTDQPTPGSQFRTVSEPERSLPLPAGMIIIEQDHDDHMHTLIGFMRESAQGNYVAFWAYVSEPDLWAGQQGGNANLCITTYDPANIRVARDQSAAGLPEELALASHPRFGTVLVTRATNDIGDHLVLTTFEGGAAQTYAKPDQFLFLS</sequence>
<name>A0A160PSW8_9CORY</name>
<proteinExistence type="predicted"/>
<organism evidence="1 2">
    <name type="scientific">Corynebacterium suranareeae</name>
    <dbReference type="NCBI Taxonomy" id="2506452"/>
    <lineage>
        <taxon>Bacteria</taxon>
        <taxon>Bacillati</taxon>
        <taxon>Actinomycetota</taxon>
        <taxon>Actinomycetes</taxon>
        <taxon>Mycobacteriales</taxon>
        <taxon>Corynebacteriaceae</taxon>
        <taxon>Corynebacterium</taxon>
    </lineage>
</organism>
<reference evidence="1 2" key="1">
    <citation type="submission" date="2016-02" db="EMBL/GenBank/DDBJ databases">
        <title>Corynebacterium glutamicum N24 whole genome sequencing project.</title>
        <authorList>
            <person name="Matsutani M."/>
            <person name="Nangtapong N."/>
            <person name="Yakushi T."/>
            <person name="Matsushita K."/>
        </authorList>
    </citation>
    <scope>NUCLEOTIDE SEQUENCE [LARGE SCALE GENOMIC DNA]</scope>
    <source>
        <strain evidence="1 2">N24</strain>
    </source>
</reference>
<gene>
    <name evidence="1" type="ORF">N24_1799</name>
</gene>
<dbReference type="AlphaFoldDB" id="A0A160PSW8"/>
<keyword evidence="2" id="KW-1185">Reference proteome</keyword>
<dbReference type="Proteomes" id="UP000218244">
    <property type="component" value="Chromosome"/>
</dbReference>
<dbReference type="EMBL" id="AP017369">
    <property type="protein sequence ID" value="BAU96061.1"/>
    <property type="molecule type" value="Genomic_DNA"/>
</dbReference>
<dbReference type="KEGG" id="csur:N24_1799"/>
<dbReference type="RefSeq" id="WP_096456283.1">
    <property type="nucleotide sequence ID" value="NZ_AP017369.1"/>
</dbReference>
<protein>
    <submittedName>
        <fullName evidence="1">Uncharacterized protein</fullName>
    </submittedName>
</protein>
<evidence type="ECO:0000313" key="1">
    <source>
        <dbReference type="EMBL" id="BAU96061.1"/>
    </source>
</evidence>
<evidence type="ECO:0000313" key="2">
    <source>
        <dbReference type="Proteomes" id="UP000218244"/>
    </source>
</evidence>